<dbReference type="Gene3D" id="3.40.1180.10">
    <property type="entry name" value="Decaprenyl diphosphate synthase-like"/>
    <property type="match status" value="1"/>
</dbReference>
<dbReference type="GO" id="GO:0045547">
    <property type="term" value="F:ditrans,polycis-polyprenyl diphosphate synthase [(2E,6E)-farnesyl diphosphate specific] activity"/>
    <property type="evidence" value="ECO:0007669"/>
    <property type="project" value="TreeGrafter"/>
</dbReference>
<comment type="similarity">
    <text evidence="2">Belongs to the UPP synthase family.</text>
</comment>
<comment type="subunit">
    <text evidence="2">Homodimer.</text>
</comment>
<feature type="binding site" evidence="2">
    <location>
        <position position="32"/>
    </location>
    <ligand>
        <name>substrate</name>
    </ligand>
</feature>
<feature type="binding site" evidence="2">
    <location>
        <position position="70"/>
    </location>
    <ligand>
        <name>substrate</name>
    </ligand>
</feature>
<evidence type="ECO:0000313" key="4">
    <source>
        <dbReference type="Proteomes" id="UP000622317"/>
    </source>
</evidence>
<evidence type="ECO:0000256" key="2">
    <source>
        <dbReference type="HAMAP-Rule" id="MF_01139"/>
    </source>
</evidence>
<feature type="binding site" evidence="2">
    <location>
        <begin position="193"/>
        <end position="195"/>
    </location>
    <ligand>
        <name>substrate</name>
    </ligand>
</feature>
<feature type="binding site" evidence="2">
    <location>
        <position position="36"/>
    </location>
    <ligand>
        <name>substrate</name>
    </ligand>
</feature>
<accession>A0A927IGQ0</accession>
<name>A0A927IGQ0_9BACT</name>
<gene>
    <name evidence="3" type="ORF">IEN85_06005</name>
</gene>
<keyword evidence="2" id="KW-0479">Metal-binding</keyword>
<dbReference type="Proteomes" id="UP000622317">
    <property type="component" value="Unassembled WGS sequence"/>
</dbReference>
<comment type="function">
    <text evidence="2">Catalyzes the condensation of isopentenyl diphosphate (IPP) with allylic pyrophosphates generating different type of terpenoids.</text>
</comment>
<dbReference type="Pfam" id="PF01255">
    <property type="entry name" value="Prenyltransf"/>
    <property type="match status" value="1"/>
</dbReference>
<feature type="binding site" evidence="2">
    <location>
        <position position="206"/>
    </location>
    <ligand>
        <name>Mg(2+)</name>
        <dbReference type="ChEBI" id="CHEBI:18420"/>
    </ligand>
</feature>
<dbReference type="FunFam" id="3.40.1180.10:FF:000001">
    <property type="entry name" value="(2E,6E)-farnesyl-diphosphate-specific ditrans,polycis-undecaprenyl-diphosphate synthase"/>
    <property type="match status" value="1"/>
</dbReference>
<keyword evidence="4" id="KW-1185">Reference proteome</keyword>
<dbReference type="EMBL" id="JACYFG010000006">
    <property type="protein sequence ID" value="MBD5779039.1"/>
    <property type="molecule type" value="Genomic_DNA"/>
</dbReference>
<keyword evidence="2" id="KW-0460">Magnesium</keyword>
<sequence>MNGESTEKPNPRHIGIIMDGNGRWAKQRGHSRPRGHKEGAKATRAIIDACQELGIRYLTLYAFSAENWNRPDMEVRALMELLELFLSRETKTLVKKRVRLHAIGRIDELPDSAQKALKKAIDATKEFDDWHLTLALNYSSRNEVLDAAKAFAQAVAKGEISPDTTDWDDFSRHLYTSELPDPDLIIRTSGETRISNFLLMQSAYAEFYFTETLWPDFGKEQLRQALACYRNRERRFGKTGEQLASPAPTPA</sequence>
<dbReference type="InterPro" id="IPR036424">
    <property type="entry name" value="UPP_synth-like_sf"/>
</dbReference>
<keyword evidence="1 2" id="KW-0808">Transferase</keyword>
<feature type="binding site" evidence="2">
    <location>
        <position position="68"/>
    </location>
    <ligand>
        <name>substrate</name>
    </ligand>
</feature>
<feature type="binding site" evidence="2">
    <location>
        <begin position="64"/>
        <end position="66"/>
    </location>
    <ligand>
        <name>substrate</name>
    </ligand>
</feature>
<feature type="active site" evidence="2">
    <location>
        <position position="19"/>
    </location>
</feature>
<feature type="binding site" evidence="2">
    <location>
        <begin position="20"/>
        <end position="23"/>
    </location>
    <ligand>
        <name>substrate</name>
    </ligand>
</feature>
<dbReference type="RefSeq" id="WP_191616190.1">
    <property type="nucleotide sequence ID" value="NZ_JACYFG010000006.1"/>
</dbReference>
<feature type="active site" description="Proton acceptor" evidence="2">
    <location>
        <position position="67"/>
    </location>
</feature>
<dbReference type="PANTHER" id="PTHR10291">
    <property type="entry name" value="DEHYDRODOLICHYL DIPHOSPHATE SYNTHASE FAMILY MEMBER"/>
    <property type="match status" value="1"/>
</dbReference>
<protein>
    <recommendedName>
        <fullName evidence="2">Isoprenyl transferase</fullName>
        <ecNumber evidence="2">2.5.1.-</ecNumber>
    </recommendedName>
</protein>
<dbReference type="HAMAP" id="MF_01139">
    <property type="entry name" value="ISPT"/>
    <property type="match status" value="1"/>
</dbReference>
<feature type="binding site" evidence="2">
    <location>
        <position position="19"/>
    </location>
    <ligand>
        <name>Mg(2+)</name>
        <dbReference type="ChEBI" id="CHEBI:18420"/>
    </ligand>
</feature>
<proteinExistence type="inferred from homology"/>
<reference evidence="3" key="1">
    <citation type="submission" date="2020-09" db="EMBL/GenBank/DDBJ databases">
        <title>Pelagicoccus enzymogenes sp. nov. with an EPS production, isolated from marine sediment.</title>
        <authorList>
            <person name="Feng X."/>
        </authorList>
    </citation>
    <scope>NUCLEOTIDE SEQUENCE</scope>
    <source>
        <strain evidence="3">NFK12</strain>
    </source>
</reference>
<dbReference type="GO" id="GO:0016094">
    <property type="term" value="P:polyprenol biosynthetic process"/>
    <property type="evidence" value="ECO:0007669"/>
    <property type="project" value="TreeGrafter"/>
</dbReference>
<comment type="cofactor">
    <cofactor evidence="2">
        <name>Mg(2+)</name>
        <dbReference type="ChEBI" id="CHEBI:18420"/>
    </cofactor>
    <text evidence="2">Binds 2 magnesium ions per subunit.</text>
</comment>
<evidence type="ECO:0000256" key="1">
    <source>
        <dbReference type="ARBA" id="ARBA00022679"/>
    </source>
</evidence>
<feature type="binding site" evidence="2">
    <location>
        <position position="24"/>
    </location>
    <ligand>
        <name>substrate</name>
    </ligand>
</feature>
<feature type="binding site" evidence="2">
    <location>
        <position position="187"/>
    </location>
    <ligand>
        <name>substrate</name>
    </ligand>
</feature>
<dbReference type="InterPro" id="IPR001441">
    <property type="entry name" value="UPP_synth-like"/>
</dbReference>
<dbReference type="EC" id="2.5.1.-" evidence="2"/>
<dbReference type="SUPFAM" id="SSF64005">
    <property type="entry name" value="Undecaprenyl diphosphate synthase"/>
    <property type="match status" value="1"/>
</dbReference>
<organism evidence="3 4">
    <name type="scientific">Pelagicoccus enzymogenes</name>
    <dbReference type="NCBI Taxonomy" id="2773457"/>
    <lineage>
        <taxon>Bacteria</taxon>
        <taxon>Pseudomonadati</taxon>
        <taxon>Verrucomicrobiota</taxon>
        <taxon>Opitutia</taxon>
        <taxon>Puniceicoccales</taxon>
        <taxon>Pelagicoccaceae</taxon>
        <taxon>Pelagicoccus</taxon>
    </lineage>
</organism>
<dbReference type="GO" id="GO:0000287">
    <property type="term" value="F:magnesium ion binding"/>
    <property type="evidence" value="ECO:0007669"/>
    <property type="project" value="UniProtKB-UniRule"/>
</dbReference>
<dbReference type="CDD" id="cd00475">
    <property type="entry name" value="Cis_IPPS"/>
    <property type="match status" value="1"/>
</dbReference>
<evidence type="ECO:0000313" key="3">
    <source>
        <dbReference type="EMBL" id="MBD5779039.1"/>
    </source>
</evidence>
<comment type="caution">
    <text evidence="3">The sequence shown here is derived from an EMBL/GenBank/DDBJ whole genome shotgun (WGS) entry which is preliminary data.</text>
</comment>
<dbReference type="PANTHER" id="PTHR10291:SF0">
    <property type="entry name" value="DEHYDRODOLICHYL DIPHOSPHATE SYNTHASE 2"/>
    <property type="match status" value="1"/>
</dbReference>
<dbReference type="NCBIfam" id="TIGR00055">
    <property type="entry name" value="uppS"/>
    <property type="match status" value="1"/>
</dbReference>
<dbReference type="AlphaFoldDB" id="A0A927IGQ0"/>
<dbReference type="NCBIfam" id="NF011405">
    <property type="entry name" value="PRK14830.1"/>
    <property type="match status" value="1"/>
</dbReference>